<feature type="domain" description="NADH:quinone oxidoreductase/Mrp antiporter transmembrane" evidence="4">
    <location>
        <begin position="162"/>
        <end position="391"/>
    </location>
</feature>
<dbReference type="KEGG" id="fmr:Fuma_02495"/>
<dbReference type="GO" id="GO:0042773">
    <property type="term" value="P:ATP synthesis coupled electron transport"/>
    <property type="evidence" value="ECO:0007669"/>
    <property type="project" value="InterPro"/>
</dbReference>
<dbReference type="InterPro" id="IPR001750">
    <property type="entry name" value="ND/Mrp_TM"/>
</dbReference>
<keyword evidence="2 3" id="KW-0812">Transmembrane</keyword>
<evidence type="ECO:0000313" key="5">
    <source>
        <dbReference type="EMBL" id="APZ92883.1"/>
    </source>
</evidence>
<name>A0A1P8WFR2_9PLAN</name>
<dbReference type="GO" id="GO:0008137">
    <property type="term" value="F:NADH dehydrogenase (ubiquinone) activity"/>
    <property type="evidence" value="ECO:0007669"/>
    <property type="project" value="InterPro"/>
</dbReference>
<feature type="transmembrane region" description="Helical" evidence="3">
    <location>
        <begin position="37"/>
        <end position="57"/>
    </location>
</feature>
<comment type="subcellular location">
    <subcellularLocation>
        <location evidence="1">Endomembrane system</location>
        <topology evidence="1">Multi-pass membrane protein</topology>
    </subcellularLocation>
    <subcellularLocation>
        <location evidence="2">Membrane</location>
        <topology evidence="2">Multi-pass membrane protein</topology>
    </subcellularLocation>
</comment>
<keyword evidence="3" id="KW-0472">Membrane</keyword>
<dbReference type="GO" id="GO:0003954">
    <property type="term" value="F:NADH dehydrogenase activity"/>
    <property type="evidence" value="ECO:0007669"/>
    <property type="project" value="TreeGrafter"/>
</dbReference>
<dbReference type="PANTHER" id="PTHR43507">
    <property type="entry name" value="NADH-UBIQUINONE OXIDOREDUCTASE CHAIN 4"/>
    <property type="match status" value="1"/>
</dbReference>
<feature type="transmembrane region" description="Helical" evidence="3">
    <location>
        <begin position="379"/>
        <end position="403"/>
    </location>
</feature>
<feature type="transmembrane region" description="Helical" evidence="3">
    <location>
        <begin position="298"/>
        <end position="324"/>
    </location>
</feature>
<feature type="transmembrane region" description="Helical" evidence="3">
    <location>
        <begin position="424"/>
        <end position="441"/>
    </location>
</feature>
<keyword evidence="5" id="KW-0560">Oxidoreductase</keyword>
<dbReference type="GO" id="GO:0016020">
    <property type="term" value="C:membrane"/>
    <property type="evidence" value="ECO:0007669"/>
    <property type="project" value="UniProtKB-SubCell"/>
</dbReference>
<dbReference type="InterPro" id="IPR003918">
    <property type="entry name" value="NADH_UbQ_OxRdtase"/>
</dbReference>
<dbReference type="GO" id="GO:0048039">
    <property type="term" value="F:ubiquinone binding"/>
    <property type="evidence" value="ECO:0007669"/>
    <property type="project" value="TreeGrafter"/>
</dbReference>
<feature type="transmembrane region" description="Helical" evidence="3">
    <location>
        <begin position="77"/>
        <end position="100"/>
    </location>
</feature>
<dbReference type="RefSeq" id="WP_083731999.1">
    <property type="nucleotide sequence ID" value="NZ_CP017641.1"/>
</dbReference>
<evidence type="ECO:0000313" key="6">
    <source>
        <dbReference type="Proteomes" id="UP000187735"/>
    </source>
</evidence>
<feature type="transmembrane region" description="Helical" evidence="3">
    <location>
        <begin position="188"/>
        <end position="210"/>
    </location>
</feature>
<feature type="transmembrane region" description="Helical" evidence="3">
    <location>
        <begin position="159"/>
        <end position="176"/>
    </location>
</feature>
<feature type="transmembrane region" description="Helical" evidence="3">
    <location>
        <begin position="247"/>
        <end position="269"/>
    </location>
</feature>
<evidence type="ECO:0000256" key="3">
    <source>
        <dbReference type="SAM" id="Phobius"/>
    </source>
</evidence>
<evidence type="ECO:0000259" key="4">
    <source>
        <dbReference type="Pfam" id="PF00361"/>
    </source>
</evidence>
<accession>A0A1P8WFR2</accession>
<dbReference type="AlphaFoldDB" id="A0A1P8WFR2"/>
<evidence type="ECO:0000256" key="2">
    <source>
        <dbReference type="RuleBase" id="RU000320"/>
    </source>
</evidence>
<dbReference type="STRING" id="1891926.Fuma_02495"/>
<proteinExistence type="predicted"/>
<evidence type="ECO:0000256" key="1">
    <source>
        <dbReference type="ARBA" id="ARBA00004127"/>
    </source>
</evidence>
<sequence length="518" mass="56340">MSELHLPWVELSILVPIVGAIWVSMLNNRDRARTHSIVFCSLTLIFAAGEWCDFASLGTFEAHDQWDVFRYLLDRDIFVIDELSAPLLPLAALLYLATVLTTLRTKINRFSFGWTLFSESILLATLACRHPWLIILLLTVATIPPFIELRKRNQNTRVFTLHMGLFVLLLVSGQLLVSSDASAANPPILAGCLLTAGALIRSGICPLHCWMTDLFEKATFGTALLFLMPMTGAYAVMRLVFPIAPSWALQSIAILSLATAVYAAGMALVQKDSRRFFCYLFLSHSSLVLVGLEMAKPIGLAGALCVWLSVGISILGFGLALRSVEARTGRLTLDVFHGLYEHTPFLAGMFLVTGLAAIGFPGTIGFIGMELLIEGAVEVYPLIGMAVVVAATLNGIAVVKAYFHIFTGTRHRASVSLGCRPAERITILIMVVLIIGAGIVPQPGVQSRYHAARALLEHRLEVDDQPQNTEAAESQAVAAEGANPFKSLDNLNSSNVLTTSVLQTIGQHNSTVTENRKQ</sequence>
<dbReference type="Proteomes" id="UP000187735">
    <property type="component" value="Chromosome"/>
</dbReference>
<feature type="transmembrane region" description="Helical" evidence="3">
    <location>
        <begin position="276"/>
        <end position="292"/>
    </location>
</feature>
<feature type="transmembrane region" description="Helical" evidence="3">
    <location>
        <begin position="6"/>
        <end position="25"/>
    </location>
</feature>
<feature type="transmembrane region" description="Helical" evidence="3">
    <location>
        <begin position="222"/>
        <end position="241"/>
    </location>
</feature>
<dbReference type="GO" id="GO:0012505">
    <property type="term" value="C:endomembrane system"/>
    <property type="evidence" value="ECO:0007669"/>
    <property type="project" value="UniProtKB-SubCell"/>
</dbReference>
<dbReference type="Pfam" id="PF00361">
    <property type="entry name" value="Proton_antipo_M"/>
    <property type="match status" value="1"/>
</dbReference>
<organism evidence="5 6">
    <name type="scientific">Fuerstiella marisgermanici</name>
    <dbReference type="NCBI Taxonomy" id="1891926"/>
    <lineage>
        <taxon>Bacteria</taxon>
        <taxon>Pseudomonadati</taxon>
        <taxon>Planctomycetota</taxon>
        <taxon>Planctomycetia</taxon>
        <taxon>Planctomycetales</taxon>
        <taxon>Planctomycetaceae</taxon>
        <taxon>Fuerstiella</taxon>
    </lineage>
</organism>
<dbReference type="PANTHER" id="PTHR43507:SF1">
    <property type="entry name" value="NADH-UBIQUINONE OXIDOREDUCTASE CHAIN 4"/>
    <property type="match status" value="1"/>
</dbReference>
<reference evidence="5 6" key="1">
    <citation type="journal article" date="2016" name="Front. Microbiol.">
        <title>Fuerstia marisgermanicae gen. nov., sp. nov., an Unusual Member of the Phylum Planctomycetes from the German Wadden Sea.</title>
        <authorList>
            <person name="Kohn T."/>
            <person name="Heuer A."/>
            <person name="Jogler M."/>
            <person name="Vollmers J."/>
            <person name="Boedeker C."/>
            <person name="Bunk B."/>
            <person name="Rast P."/>
            <person name="Borchert D."/>
            <person name="Glockner I."/>
            <person name="Freese H.M."/>
            <person name="Klenk H.P."/>
            <person name="Overmann J."/>
            <person name="Kaster A.K."/>
            <person name="Rohde M."/>
            <person name="Wiegand S."/>
            <person name="Jogler C."/>
        </authorList>
    </citation>
    <scope>NUCLEOTIDE SEQUENCE [LARGE SCALE GENOMIC DNA]</scope>
    <source>
        <strain evidence="5 6">NH11</strain>
    </source>
</reference>
<dbReference type="EC" id="1.6.5.-" evidence="5"/>
<dbReference type="GO" id="GO:0015990">
    <property type="term" value="P:electron transport coupled proton transport"/>
    <property type="evidence" value="ECO:0007669"/>
    <property type="project" value="TreeGrafter"/>
</dbReference>
<protein>
    <submittedName>
        <fullName evidence="5">NAD(P)H-quinone oxidoreductase chain 4 1</fullName>
        <ecNumber evidence="5">1.6.5.-</ecNumber>
    </submittedName>
</protein>
<keyword evidence="6" id="KW-1185">Reference proteome</keyword>
<dbReference type="EMBL" id="CP017641">
    <property type="protein sequence ID" value="APZ92883.1"/>
    <property type="molecule type" value="Genomic_DNA"/>
</dbReference>
<gene>
    <name evidence="5" type="primary">ndhD</name>
    <name evidence="5" type="ORF">Fuma_02495</name>
</gene>
<keyword evidence="3" id="KW-1133">Transmembrane helix</keyword>
<feature type="transmembrane region" description="Helical" evidence="3">
    <location>
        <begin position="345"/>
        <end position="367"/>
    </location>
</feature>